<protein>
    <submittedName>
        <fullName evidence="2">ImmA/IrrE family metallo-endopeptidase</fullName>
    </submittedName>
</protein>
<evidence type="ECO:0000313" key="3">
    <source>
        <dbReference type="Proteomes" id="UP001469365"/>
    </source>
</evidence>
<evidence type="ECO:0000259" key="1">
    <source>
        <dbReference type="Pfam" id="PF06114"/>
    </source>
</evidence>
<accession>A0ABU9DVP3</accession>
<name>A0ABU9DVP3_9BACL</name>
<sequence>MIKPDYRSAERAACDLLCEYEINQLPIPLEKYNKSFNDLRIKSYSWYAEKNCISIDEVIEHADSDSGCCWYIPKMNKYMILYNDTIKNQGHIRWTIAHELGHYILNHNKRTGKSIISRSALSDKEYQAFEKEANCFARSLLAPPSVLVKLKQFNAKELSEWCEVSLNAASNIISFFRKGLLLGKNHFNNEKVSNLFSDFIFKKNNEHTCLTCKHHFIHAYPKFCPICRSKNLLKKKEKTYMIYDGVFLDENYRAIRCPQCENEEITSGNYCKVCGITVVNRCDNRYFSNGHEIIECDAPADGNARYCTVCGEKTLFFKNKILRDWKESYQELLVKFSDRMFKSGDLPF</sequence>
<proteinExistence type="predicted"/>
<dbReference type="Proteomes" id="UP001469365">
    <property type="component" value="Unassembled WGS sequence"/>
</dbReference>
<reference evidence="2 3" key="1">
    <citation type="submission" date="2024-04" db="EMBL/GenBank/DDBJ databases">
        <title>draft genome sequnece of Paenibacillus filicis.</title>
        <authorList>
            <person name="Kim D.-U."/>
        </authorList>
    </citation>
    <scope>NUCLEOTIDE SEQUENCE [LARGE SCALE GENOMIC DNA]</scope>
    <source>
        <strain evidence="2 3">KACC14197</strain>
    </source>
</reference>
<keyword evidence="3" id="KW-1185">Reference proteome</keyword>
<dbReference type="Pfam" id="PF06114">
    <property type="entry name" value="Peptidase_M78"/>
    <property type="match status" value="1"/>
</dbReference>
<dbReference type="EMBL" id="JBBPCC010000038">
    <property type="protein sequence ID" value="MEK8132938.1"/>
    <property type="molecule type" value="Genomic_DNA"/>
</dbReference>
<gene>
    <name evidence="2" type="ORF">WMW72_34155</name>
</gene>
<comment type="caution">
    <text evidence="2">The sequence shown here is derived from an EMBL/GenBank/DDBJ whole genome shotgun (WGS) entry which is preliminary data.</text>
</comment>
<feature type="domain" description="IrrE N-terminal-like" evidence="1">
    <location>
        <begin position="77"/>
        <end position="167"/>
    </location>
</feature>
<evidence type="ECO:0000313" key="2">
    <source>
        <dbReference type="EMBL" id="MEK8132938.1"/>
    </source>
</evidence>
<dbReference type="InterPro" id="IPR010359">
    <property type="entry name" value="IrrE_HExxH"/>
</dbReference>
<dbReference type="Gene3D" id="1.10.10.2910">
    <property type="match status" value="1"/>
</dbReference>
<dbReference type="RefSeq" id="WP_341420065.1">
    <property type="nucleotide sequence ID" value="NZ_JBBPCC010000038.1"/>
</dbReference>
<organism evidence="2 3">
    <name type="scientific">Paenibacillus filicis</name>
    <dbReference type="NCBI Taxonomy" id="669464"/>
    <lineage>
        <taxon>Bacteria</taxon>
        <taxon>Bacillati</taxon>
        <taxon>Bacillota</taxon>
        <taxon>Bacilli</taxon>
        <taxon>Bacillales</taxon>
        <taxon>Paenibacillaceae</taxon>
        <taxon>Paenibacillus</taxon>
    </lineage>
</organism>